<organism evidence="2 3">
    <name type="scientific">Caenorhabditis angaria</name>
    <dbReference type="NCBI Taxonomy" id="860376"/>
    <lineage>
        <taxon>Eukaryota</taxon>
        <taxon>Metazoa</taxon>
        <taxon>Ecdysozoa</taxon>
        <taxon>Nematoda</taxon>
        <taxon>Chromadorea</taxon>
        <taxon>Rhabditida</taxon>
        <taxon>Rhabditina</taxon>
        <taxon>Rhabditomorpha</taxon>
        <taxon>Rhabditoidea</taxon>
        <taxon>Rhabditidae</taxon>
        <taxon>Peloderinae</taxon>
        <taxon>Caenorhabditis</taxon>
    </lineage>
</organism>
<gene>
    <name evidence="2" type="ORF">CAMP_LOCUS5186</name>
</gene>
<keyword evidence="1" id="KW-0812">Transmembrane</keyword>
<feature type="transmembrane region" description="Helical" evidence="1">
    <location>
        <begin position="123"/>
        <end position="146"/>
    </location>
</feature>
<accession>A0A9P1ICA8</accession>
<reference evidence="2" key="1">
    <citation type="submission" date="2022-11" db="EMBL/GenBank/DDBJ databases">
        <authorList>
            <person name="Kikuchi T."/>
        </authorList>
    </citation>
    <scope>NUCLEOTIDE SEQUENCE</scope>
    <source>
        <strain evidence="2">PS1010</strain>
    </source>
</reference>
<proteinExistence type="predicted"/>
<keyword evidence="1" id="KW-1133">Transmembrane helix</keyword>
<evidence type="ECO:0000256" key="1">
    <source>
        <dbReference type="SAM" id="Phobius"/>
    </source>
</evidence>
<name>A0A9P1ICA8_9PELO</name>
<keyword evidence="1" id="KW-0472">Membrane</keyword>
<dbReference type="Proteomes" id="UP001152747">
    <property type="component" value="Unassembled WGS sequence"/>
</dbReference>
<dbReference type="EMBL" id="CANHGI010000002">
    <property type="protein sequence ID" value="CAI5442549.1"/>
    <property type="molecule type" value="Genomic_DNA"/>
</dbReference>
<dbReference type="AlphaFoldDB" id="A0A9P1ICA8"/>
<sequence>MPLVSSGVEHGNLRENAMAKMKELGLKCRDVRTREVGIQKPECPSSENHREKRETSISNFIDVRSQNLEISQLAVTESVKLSLAENLKENEVEEKVAEIQADCPQESSSVEKSSRICAEFQDVLIVSMFLTIGCIITTSVVVVLIIRRQKYEIASMT</sequence>
<comment type="caution">
    <text evidence="2">The sequence shown here is derived from an EMBL/GenBank/DDBJ whole genome shotgun (WGS) entry which is preliminary data.</text>
</comment>
<keyword evidence="3" id="KW-1185">Reference proteome</keyword>
<protein>
    <submittedName>
        <fullName evidence="2">Uncharacterized protein</fullName>
    </submittedName>
</protein>
<dbReference type="OrthoDB" id="10265243at2759"/>
<evidence type="ECO:0000313" key="3">
    <source>
        <dbReference type="Proteomes" id="UP001152747"/>
    </source>
</evidence>
<evidence type="ECO:0000313" key="2">
    <source>
        <dbReference type="EMBL" id="CAI5442549.1"/>
    </source>
</evidence>